<comment type="caution">
    <text evidence="2">The sequence shown here is derived from an EMBL/GenBank/DDBJ whole genome shotgun (WGS) entry which is preliminary data.</text>
</comment>
<evidence type="ECO:0000313" key="3">
    <source>
        <dbReference type="Proteomes" id="UP000673691"/>
    </source>
</evidence>
<feature type="signal peptide" evidence="1">
    <location>
        <begin position="1"/>
        <end position="26"/>
    </location>
</feature>
<organism evidence="2 3">
    <name type="scientific">Olpidium bornovanus</name>
    <dbReference type="NCBI Taxonomy" id="278681"/>
    <lineage>
        <taxon>Eukaryota</taxon>
        <taxon>Fungi</taxon>
        <taxon>Fungi incertae sedis</taxon>
        <taxon>Olpidiomycota</taxon>
        <taxon>Olpidiomycotina</taxon>
        <taxon>Olpidiomycetes</taxon>
        <taxon>Olpidiales</taxon>
        <taxon>Olpidiaceae</taxon>
        <taxon>Olpidium</taxon>
    </lineage>
</organism>
<evidence type="ECO:0008006" key="4">
    <source>
        <dbReference type="Google" id="ProtNLM"/>
    </source>
</evidence>
<reference evidence="2 3" key="1">
    <citation type="journal article" name="Sci. Rep.">
        <title>Genome-scale phylogenetic analyses confirm Olpidium as the closest living zoosporic fungus to the non-flagellated, terrestrial fungi.</title>
        <authorList>
            <person name="Chang Y."/>
            <person name="Rochon D."/>
            <person name="Sekimoto S."/>
            <person name="Wang Y."/>
            <person name="Chovatia M."/>
            <person name="Sandor L."/>
            <person name="Salamov A."/>
            <person name="Grigoriev I.V."/>
            <person name="Stajich J.E."/>
            <person name="Spatafora J.W."/>
        </authorList>
    </citation>
    <scope>NUCLEOTIDE SEQUENCE [LARGE SCALE GENOMIC DNA]</scope>
    <source>
        <strain evidence="2">S191</strain>
    </source>
</reference>
<evidence type="ECO:0000256" key="1">
    <source>
        <dbReference type="SAM" id="SignalP"/>
    </source>
</evidence>
<sequence>MWLPACTSKRTRLALVFICRLANVGAGDVPINLCHCAPAKVPQAAMPEVVVCCFHNARMCEAKRRVMGAEG</sequence>
<dbReference type="AlphaFoldDB" id="A0A8H8DKK4"/>
<accession>A0A8H8DKK4</accession>
<dbReference type="EMBL" id="JAEFCI010003978">
    <property type="protein sequence ID" value="KAG5461227.1"/>
    <property type="molecule type" value="Genomic_DNA"/>
</dbReference>
<dbReference type="Proteomes" id="UP000673691">
    <property type="component" value="Unassembled WGS sequence"/>
</dbReference>
<protein>
    <recommendedName>
        <fullName evidence="4">Secreted protein</fullName>
    </recommendedName>
</protein>
<keyword evidence="3" id="KW-1185">Reference proteome</keyword>
<gene>
    <name evidence="2" type="ORF">BJ554DRAFT_6612</name>
</gene>
<proteinExistence type="predicted"/>
<name>A0A8H8DKK4_9FUNG</name>
<feature type="chain" id="PRO_5034127308" description="Secreted protein" evidence="1">
    <location>
        <begin position="27"/>
        <end position="71"/>
    </location>
</feature>
<evidence type="ECO:0000313" key="2">
    <source>
        <dbReference type="EMBL" id="KAG5461227.1"/>
    </source>
</evidence>
<keyword evidence="1" id="KW-0732">Signal</keyword>